<keyword evidence="6" id="KW-0326">Glycosidase</keyword>
<accession>A0ABV5CEN2</accession>
<dbReference type="GO" id="GO:0016798">
    <property type="term" value="F:hydrolase activity, acting on glycosyl bonds"/>
    <property type="evidence" value="ECO:0007669"/>
    <property type="project" value="UniProtKB-KW"/>
</dbReference>
<comment type="similarity">
    <text evidence="2">Belongs to the glycosyl hydrolase 33 family.</text>
</comment>
<dbReference type="RefSeq" id="WP_375557513.1">
    <property type="nucleotide sequence ID" value="NZ_JBBVGT010000002.1"/>
</dbReference>
<dbReference type="InterPro" id="IPR011040">
    <property type="entry name" value="Sialidase"/>
</dbReference>
<comment type="caution">
    <text evidence="6">The sequence shown here is derived from an EMBL/GenBank/DDBJ whole genome shotgun (WGS) entry which is preliminary data.</text>
</comment>
<feature type="domain" description="Sialidase" evidence="5">
    <location>
        <begin position="83"/>
        <end position="360"/>
    </location>
</feature>
<keyword evidence="7" id="KW-1185">Reference proteome</keyword>
<name>A0ABV5CEN2_9SPHI</name>
<dbReference type="Proteomes" id="UP001580928">
    <property type="component" value="Unassembled WGS sequence"/>
</dbReference>
<comment type="catalytic activity">
    <reaction evidence="1">
        <text>Hydrolysis of alpha-(2-&gt;3)-, alpha-(2-&gt;6)-, alpha-(2-&gt;8)- glycosidic linkages of terminal sialic acid residues in oligosaccharides, glycoproteins, glycolipids, colominic acid and synthetic substrates.</text>
        <dbReference type="EC" id="3.2.1.18"/>
    </reaction>
</comment>
<dbReference type="EC" id="3.2.1.18" evidence="3"/>
<dbReference type="Gene3D" id="2.120.10.10">
    <property type="match status" value="1"/>
</dbReference>
<feature type="chain" id="PRO_5045179264" description="exo-alpha-sialidase" evidence="4">
    <location>
        <begin position="25"/>
        <end position="424"/>
    </location>
</feature>
<dbReference type="PANTHER" id="PTHR10628:SF30">
    <property type="entry name" value="EXO-ALPHA-SIALIDASE"/>
    <property type="match status" value="1"/>
</dbReference>
<evidence type="ECO:0000259" key="5">
    <source>
        <dbReference type="Pfam" id="PF13088"/>
    </source>
</evidence>
<dbReference type="CDD" id="cd15482">
    <property type="entry name" value="Sialidase_non-viral"/>
    <property type="match status" value="1"/>
</dbReference>
<sequence length="424" mass="47213">MKYTFVITRLAVIFGIISSVTLFACSDEFTGMVDSEKFVKPADDSEDNGEIEAPHKMNVRVFQADEEGYHSYRIPSLTRAPNGNLIALAEGRKRSSLDYGDIDIVYKVSTDQGESWSALMPLLVEGEGTWGNPTILTDEENNRIWLFVSWNDENHSQHGGRFEGKDYPAVSEWGDRRVFATYSDDNGMSWSEPADLTEELVPKTFVWDAVGPGNGIQVKQGPTKGRLIIPAGERNIYSDDHGQTWHFQSLPLGTFESAVVELSNGLLMRNDRAVSSYWLLSKTRHVAIGSIESGFSDFTGDRNLIDPRSQASIYRLSFNPSVLVFLNPARNDGDELVNRCNMTVRLSYDEGQTWKDSRELTYDGVEQADLCTLGYGGYTSLTAINETTIGALVEHNTTPVGGAGATRYFSVDFHKFNTSWVQGE</sequence>
<evidence type="ECO:0000256" key="3">
    <source>
        <dbReference type="ARBA" id="ARBA00012733"/>
    </source>
</evidence>
<protein>
    <recommendedName>
        <fullName evidence="3">exo-alpha-sialidase</fullName>
        <ecNumber evidence="3">3.2.1.18</ecNumber>
    </recommendedName>
</protein>
<dbReference type="PROSITE" id="PS51257">
    <property type="entry name" value="PROKAR_LIPOPROTEIN"/>
    <property type="match status" value="1"/>
</dbReference>
<dbReference type="InterPro" id="IPR036278">
    <property type="entry name" value="Sialidase_sf"/>
</dbReference>
<proteinExistence type="inferred from homology"/>
<dbReference type="SUPFAM" id="SSF50939">
    <property type="entry name" value="Sialidases"/>
    <property type="match status" value="1"/>
</dbReference>
<evidence type="ECO:0000256" key="1">
    <source>
        <dbReference type="ARBA" id="ARBA00000427"/>
    </source>
</evidence>
<evidence type="ECO:0000313" key="7">
    <source>
        <dbReference type="Proteomes" id="UP001580928"/>
    </source>
</evidence>
<dbReference type="Pfam" id="PF13088">
    <property type="entry name" value="BNR_2"/>
    <property type="match status" value="1"/>
</dbReference>
<organism evidence="6 7">
    <name type="scientific">Albibacterium profundi</name>
    <dbReference type="NCBI Taxonomy" id="3134906"/>
    <lineage>
        <taxon>Bacteria</taxon>
        <taxon>Pseudomonadati</taxon>
        <taxon>Bacteroidota</taxon>
        <taxon>Sphingobacteriia</taxon>
        <taxon>Sphingobacteriales</taxon>
        <taxon>Sphingobacteriaceae</taxon>
        <taxon>Albibacterium</taxon>
    </lineage>
</organism>
<evidence type="ECO:0000256" key="4">
    <source>
        <dbReference type="SAM" id="SignalP"/>
    </source>
</evidence>
<gene>
    <name evidence="6" type="ORF">WKR92_09075</name>
</gene>
<feature type="signal peptide" evidence="4">
    <location>
        <begin position="1"/>
        <end position="24"/>
    </location>
</feature>
<dbReference type="EMBL" id="JBBVGT010000002">
    <property type="protein sequence ID" value="MFB5945984.1"/>
    <property type="molecule type" value="Genomic_DNA"/>
</dbReference>
<keyword evidence="4" id="KW-0732">Signal</keyword>
<keyword evidence="6" id="KW-0378">Hydrolase</keyword>
<dbReference type="InterPro" id="IPR026856">
    <property type="entry name" value="Sialidase_fam"/>
</dbReference>
<reference evidence="6 7" key="1">
    <citation type="submission" date="2024-04" db="EMBL/GenBank/DDBJ databases">
        <title>Albibacterium profundi sp. nov., isolated from sediment of the Challenger Deep of Mariana Trench.</title>
        <authorList>
            <person name="Wang Y."/>
        </authorList>
    </citation>
    <scope>NUCLEOTIDE SEQUENCE [LARGE SCALE GENOMIC DNA]</scope>
    <source>
        <strain evidence="6 7">RHL897</strain>
    </source>
</reference>
<evidence type="ECO:0000256" key="2">
    <source>
        <dbReference type="ARBA" id="ARBA00009348"/>
    </source>
</evidence>
<dbReference type="PANTHER" id="PTHR10628">
    <property type="entry name" value="SIALIDASE"/>
    <property type="match status" value="1"/>
</dbReference>
<evidence type="ECO:0000313" key="6">
    <source>
        <dbReference type="EMBL" id="MFB5945984.1"/>
    </source>
</evidence>